<feature type="compositionally biased region" description="Polar residues" evidence="1">
    <location>
        <begin position="30"/>
        <end position="45"/>
    </location>
</feature>
<comment type="caution">
    <text evidence="2">The sequence shown here is derived from an EMBL/GenBank/DDBJ whole genome shotgun (WGS) entry which is preliminary data.</text>
</comment>
<evidence type="ECO:0000256" key="1">
    <source>
        <dbReference type="SAM" id="MobiDB-lite"/>
    </source>
</evidence>
<gene>
    <name evidence="2" type="ORF">DHEL01_v203977</name>
</gene>
<keyword evidence="3" id="KW-1185">Reference proteome</keyword>
<reference evidence="2" key="1">
    <citation type="submission" date="2017-09" db="EMBL/GenBank/DDBJ databases">
        <title>Polyketide synthases of a Diaporthe helianthi virulent isolate.</title>
        <authorList>
            <person name="Baroncelli R."/>
        </authorList>
    </citation>
    <scope>NUCLEOTIDE SEQUENCE [LARGE SCALE GENOMIC DNA]</scope>
    <source>
        <strain evidence="2">7/96</strain>
    </source>
</reference>
<dbReference type="InParanoid" id="A0A2P5I577"/>
<evidence type="ECO:0000313" key="3">
    <source>
        <dbReference type="Proteomes" id="UP000094444"/>
    </source>
</evidence>
<dbReference type="EMBL" id="MAVT02000253">
    <property type="protein sequence ID" value="POS77641.1"/>
    <property type="molecule type" value="Genomic_DNA"/>
</dbReference>
<protein>
    <submittedName>
        <fullName evidence="2">Uncharacterized protein</fullName>
    </submittedName>
</protein>
<dbReference type="AlphaFoldDB" id="A0A2P5I577"/>
<organism evidence="2 3">
    <name type="scientific">Diaporthe helianthi</name>
    <dbReference type="NCBI Taxonomy" id="158607"/>
    <lineage>
        <taxon>Eukaryota</taxon>
        <taxon>Fungi</taxon>
        <taxon>Dikarya</taxon>
        <taxon>Ascomycota</taxon>
        <taxon>Pezizomycotina</taxon>
        <taxon>Sordariomycetes</taxon>
        <taxon>Sordariomycetidae</taxon>
        <taxon>Diaporthales</taxon>
        <taxon>Diaporthaceae</taxon>
        <taxon>Diaporthe</taxon>
    </lineage>
</organism>
<accession>A0A2P5I577</accession>
<dbReference type="Proteomes" id="UP000094444">
    <property type="component" value="Unassembled WGS sequence"/>
</dbReference>
<name>A0A2P5I577_DIAHE</name>
<evidence type="ECO:0000313" key="2">
    <source>
        <dbReference type="EMBL" id="POS77641.1"/>
    </source>
</evidence>
<feature type="region of interest" description="Disordered" evidence="1">
    <location>
        <begin position="22"/>
        <end position="45"/>
    </location>
</feature>
<sequence>MHPNFDKLLSLLNSPLSWPGWVPARDPQSDPRQPQNFGQGHLNQLSKMRVTDKGEYERVEHLFPTLSPNTDAECLAQDDGAALSSEPLQRAPD</sequence>
<proteinExistence type="predicted"/>